<sequence length="267" mass="29674">MGKFASNGIVFLQISTAFLLFNTTLAAEASDSLWETVSVYDNRLPQQLSTTSSFPVHCKGQCSLLCQRQSSCKGFFYNDVSKDCLPLSLVLSYPNDVIKNGFNSNGFRYYSHRSTCPVATSDTLMHKPSFSCFQVTSDNLKLWMGARDACQDAGGTLAVLDTKDKMDTVMKAMVNNTNFPDIIYHMGCRRPLDKWSSPRPDGVNDFEWTNGQPLDMALAAPYFLPGDPNNGGAQDENVIDLWSNNYLFHWVDIADGSAGYICEFPLI</sequence>
<dbReference type="AlphaFoldDB" id="A0AAN9BDW6"/>
<reference evidence="3 4" key="1">
    <citation type="submission" date="2024-02" db="EMBL/GenBank/DDBJ databases">
        <title>Chromosome-scale genome assembly of the rough periwinkle Littorina saxatilis.</title>
        <authorList>
            <person name="De Jode A."/>
            <person name="Faria R."/>
            <person name="Formenti G."/>
            <person name="Sims Y."/>
            <person name="Smith T.P."/>
            <person name="Tracey A."/>
            <person name="Wood J.M.D."/>
            <person name="Zagrodzka Z.B."/>
            <person name="Johannesson K."/>
            <person name="Butlin R.K."/>
            <person name="Leder E.H."/>
        </authorList>
    </citation>
    <scope>NUCLEOTIDE SEQUENCE [LARGE SCALE GENOMIC DNA]</scope>
    <source>
        <strain evidence="3">Snail1</strain>
        <tissue evidence="3">Muscle</tissue>
    </source>
</reference>
<organism evidence="3 4">
    <name type="scientific">Littorina saxatilis</name>
    <dbReference type="NCBI Taxonomy" id="31220"/>
    <lineage>
        <taxon>Eukaryota</taxon>
        <taxon>Metazoa</taxon>
        <taxon>Spiralia</taxon>
        <taxon>Lophotrochozoa</taxon>
        <taxon>Mollusca</taxon>
        <taxon>Gastropoda</taxon>
        <taxon>Caenogastropoda</taxon>
        <taxon>Littorinimorpha</taxon>
        <taxon>Littorinoidea</taxon>
        <taxon>Littorinidae</taxon>
        <taxon>Littorina</taxon>
    </lineage>
</organism>
<dbReference type="Proteomes" id="UP001374579">
    <property type="component" value="Unassembled WGS sequence"/>
</dbReference>
<evidence type="ECO:0000259" key="2">
    <source>
        <dbReference type="PROSITE" id="PS50041"/>
    </source>
</evidence>
<evidence type="ECO:0000256" key="1">
    <source>
        <dbReference type="SAM" id="SignalP"/>
    </source>
</evidence>
<keyword evidence="4" id="KW-1185">Reference proteome</keyword>
<keyword evidence="1" id="KW-0732">Signal</keyword>
<dbReference type="Gene3D" id="3.10.100.10">
    <property type="entry name" value="Mannose-Binding Protein A, subunit A"/>
    <property type="match status" value="1"/>
</dbReference>
<dbReference type="EMBL" id="JBAMIC010000008">
    <property type="protein sequence ID" value="KAK7103311.1"/>
    <property type="molecule type" value="Genomic_DNA"/>
</dbReference>
<gene>
    <name evidence="3" type="ORF">V1264_018239</name>
</gene>
<evidence type="ECO:0000313" key="3">
    <source>
        <dbReference type="EMBL" id="KAK7103311.1"/>
    </source>
</evidence>
<evidence type="ECO:0000313" key="4">
    <source>
        <dbReference type="Proteomes" id="UP001374579"/>
    </source>
</evidence>
<dbReference type="CDD" id="cd00037">
    <property type="entry name" value="CLECT"/>
    <property type="match status" value="1"/>
</dbReference>
<dbReference type="InterPro" id="IPR016187">
    <property type="entry name" value="CTDL_fold"/>
</dbReference>
<dbReference type="InterPro" id="IPR001304">
    <property type="entry name" value="C-type_lectin-like"/>
</dbReference>
<name>A0AAN9BDW6_9CAEN</name>
<feature type="signal peptide" evidence="1">
    <location>
        <begin position="1"/>
        <end position="26"/>
    </location>
</feature>
<dbReference type="InterPro" id="IPR016186">
    <property type="entry name" value="C-type_lectin-like/link_sf"/>
</dbReference>
<dbReference type="PROSITE" id="PS50041">
    <property type="entry name" value="C_TYPE_LECTIN_2"/>
    <property type="match status" value="1"/>
</dbReference>
<feature type="domain" description="C-type lectin" evidence="2">
    <location>
        <begin position="132"/>
        <end position="252"/>
    </location>
</feature>
<feature type="chain" id="PRO_5043042857" description="C-type lectin domain-containing protein" evidence="1">
    <location>
        <begin position="27"/>
        <end position="267"/>
    </location>
</feature>
<dbReference type="SUPFAM" id="SSF56436">
    <property type="entry name" value="C-type lectin-like"/>
    <property type="match status" value="1"/>
</dbReference>
<comment type="caution">
    <text evidence="3">The sequence shown here is derived from an EMBL/GenBank/DDBJ whole genome shotgun (WGS) entry which is preliminary data.</text>
</comment>
<dbReference type="SMART" id="SM00034">
    <property type="entry name" value="CLECT"/>
    <property type="match status" value="1"/>
</dbReference>
<proteinExistence type="predicted"/>
<accession>A0AAN9BDW6</accession>
<protein>
    <recommendedName>
        <fullName evidence="2">C-type lectin domain-containing protein</fullName>
    </recommendedName>
</protein>